<name>A0A1Y6CZM0_9GAMM</name>
<sequence length="337" mass="36034">MSKPIPPTAEPLVWVLDSTYTGELGARVGVAERLGYGYDTIPLPGTDAAAYARMLRARYQLACGAGGGRSLVLLSGTGEDTLGPVADLRHDFDGRLLNVFLASILPDPPDPRLHEYDLIASPQIQGDKVVTTLGVAHKLNPARLAAARRAHADRFAGLERPLVGLLVGGNTRYCAGFDVAHAQALGRKTRRVVESLGGSLVATNSRRTPADAWAALLAEFDSLDCRCFDWRQDPGLYPALLAEGDVFIATGDSVSMCSEASHTGKPLLVDLAESATESFHRAIVGKLLEYGAARHLDGGFEPWTYTPPDPAGAVAAAIRELLDRKEAPRVFQAEKAR</sequence>
<protein>
    <recommendedName>
        <fullName evidence="3">Fission protein ELM1</fullName>
    </recommendedName>
</protein>
<evidence type="ECO:0000313" key="2">
    <source>
        <dbReference type="Proteomes" id="UP000192923"/>
    </source>
</evidence>
<accession>A0A1Y6CZM0</accession>
<gene>
    <name evidence="1" type="ORF">SAMN02949497_1325</name>
</gene>
<dbReference type="Proteomes" id="UP000192923">
    <property type="component" value="Unassembled WGS sequence"/>
</dbReference>
<evidence type="ECO:0008006" key="3">
    <source>
        <dbReference type="Google" id="ProtNLM"/>
    </source>
</evidence>
<proteinExistence type="predicted"/>
<dbReference type="InterPro" id="IPR009367">
    <property type="entry name" value="Elm1-like"/>
</dbReference>
<dbReference type="OrthoDB" id="272235at2"/>
<dbReference type="RefSeq" id="WP_085211047.1">
    <property type="nucleotide sequence ID" value="NZ_FXAM01000001.1"/>
</dbReference>
<keyword evidence="2" id="KW-1185">Reference proteome</keyword>
<dbReference type="EMBL" id="FXAM01000001">
    <property type="protein sequence ID" value="SMF94023.1"/>
    <property type="molecule type" value="Genomic_DNA"/>
</dbReference>
<dbReference type="PANTHER" id="PTHR33986:SF15">
    <property type="entry name" value="MITOCHONDRIAL FISSION PROTEIN ELM1"/>
    <property type="match status" value="1"/>
</dbReference>
<evidence type="ECO:0000313" key="1">
    <source>
        <dbReference type="EMBL" id="SMF94023.1"/>
    </source>
</evidence>
<reference evidence="1 2" key="1">
    <citation type="submission" date="2016-12" db="EMBL/GenBank/DDBJ databases">
        <authorList>
            <person name="Song W.-J."/>
            <person name="Kurnit D.M."/>
        </authorList>
    </citation>
    <scope>NUCLEOTIDE SEQUENCE [LARGE SCALE GENOMIC DNA]</scope>
    <source>
        <strain evidence="1 2">175</strain>
    </source>
</reference>
<dbReference type="AlphaFoldDB" id="A0A1Y6CZM0"/>
<organism evidence="1 2">
    <name type="scientific">Methylomagnum ishizawai</name>
    <dbReference type="NCBI Taxonomy" id="1760988"/>
    <lineage>
        <taxon>Bacteria</taxon>
        <taxon>Pseudomonadati</taxon>
        <taxon>Pseudomonadota</taxon>
        <taxon>Gammaproteobacteria</taxon>
        <taxon>Methylococcales</taxon>
        <taxon>Methylococcaceae</taxon>
        <taxon>Methylomagnum</taxon>
    </lineage>
</organism>
<dbReference type="STRING" id="1760988.SAMN02949497_1325"/>
<dbReference type="PANTHER" id="PTHR33986">
    <property type="entry name" value="OS02G0535700 PROTEIN"/>
    <property type="match status" value="1"/>
</dbReference>
<dbReference type="Pfam" id="PF06258">
    <property type="entry name" value="Mito_fiss_Elm1"/>
    <property type="match status" value="1"/>
</dbReference>